<evidence type="ECO:0000313" key="2">
    <source>
        <dbReference type="Proteomes" id="UP000287651"/>
    </source>
</evidence>
<dbReference type="Proteomes" id="UP000287651">
    <property type="component" value="Unassembled WGS sequence"/>
</dbReference>
<sequence length="70" mass="7992">MVGMLCIEMYQLYARVCRWLNAIEKVFRCLTRDAILSNGATDAIGFHFAFAFARWVDDCDSWGSLVPQVV</sequence>
<proteinExistence type="predicted"/>
<name>A0A426XRS1_ENSVE</name>
<comment type="caution">
    <text evidence="1">The sequence shown here is derived from an EMBL/GenBank/DDBJ whole genome shotgun (WGS) entry which is preliminary data.</text>
</comment>
<protein>
    <submittedName>
        <fullName evidence="1">Uncharacterized protein</fullName>
    </submittedName>
</protein>
<gene>
    <name evidence="1" type="ORF">B296_00036677</name>
</gene>
<dbReference type="AlphaFoldDB" id="A0A426XRS1"/>
<dbReference type="EMBL" id="AMZH03018050">
    <property type="protein sequence ID" value="RRT42131.1"/>
    <property type="molecule type" value="Genomic_DNA"/>
</dbReference>
<evidence type="ECO:0000313" key="1">
    <source>
        <dbReference type="EMBL" id="RRT42131.1"/>
    </source>
</evidence>
<organism evidence="1 2">
    <name type="scientific">Ensete ventricosum</name>
    <name type="common">Abyssinian banana</name>
    <name type="synonym">Musa ensete</name>
    <dbReference type="NCBI Taxonomy" id="4639"/>
    <lineage>
        <taxon>Eukaryota</taxon>
        <taxon>Viridiplantae</taxon>
        <taxon>Streptophyta</taxon>
        <taxon>Embryophyta</taxon>
        <taxon>Tracheophyta</taxon>
        <taxon>Spermatophyta</taxon>
        <taxon>Magnoliopsida</taxon>
        <taxon>Liliopsida</taxon>
        <taxon>Zingiberales</taxon>
        <taxon>Musaceae</taxon>
        <taxon>Ensete</taxon>
    </lineage>
</organism>
<reference evidence="1 2" key="1">
    <citation type="journal article" date="2014" name="Agronomy (Basel)">
        <title>A Draft Genome Sequence for Ensete ventricosum, the Drought-Tolerant Tree Against Hunger.</title>
        <authorList>
            <person name="Harrison J."/>
            <person name="Moore K.A."/>
            <person name="Paszkiewicz K."/>
            <person name="Jones T."/>
            <person name="Grant M."/>
            <person name="Ambacheew D."/>
            <person name="Muzemil S."/>
            <person name="Studholme D.J."/>
        </authorList>
    </citation>
    <scope>NUCLEOTIDE SEQUENCE [LARGE SCALE GENOMIC DNA]</scope>
</reference>
<accession>A0A426XRS1</accession>